<dbReference type="CDD" id="cd16922">
    <property type="entry name" value="HATPase_EvgS-ArcB-TorS-like"/>
    <property type="match status" value="1"/>
</dbReference>
<sequence>MASQLLGAKYAALGVLSDDGVSLRTFVTTGLSEAEKAAIGPVPTGKGLLGTVIRGGKPLRLQDLGKHPNSVGFPPNHPPMKSFLGVPIIFRGRIFGRLYLTEKMGADAFTDEDEELATVLASQAGVAVENALLYQQAREANRLKSEFLANMSHELRTPMNAIIGFTELVVTGAHGPLTDRQEKSLERVLRNARNLLGLINDVLDLSRIEAGKMAITEDEFRPLQTLQAVFSTLEPMATQKGLQVSVVDEGAPDVVKGDEARVRQIVLNLVSNAIKFTNEGGVRVMARREPEGRWSIRVEDTGIGIAPEHLDDIFEEFRQVDASSARRAGGSGLGLAISRNLARLMDGDLRVESTVGKGSAFSVILPIQRGTVRVDQPAEGPSFTRLGSGGRCVLAIDDDPEVLDLMVEKLAGSGYDVVTSTRGDEGLRLARELRPDVITLDIMMPRLDGWQVLRGLKDAPETRDIPVLIVSILENRALGFSLGAAEYLIKPVTRERLLEVLDRLALPGKGPILVVDDSADTRALVTEALTGSGHSVVAVSNGPEALGYLEADRPSLIVLDLMMPEMDGFEVLMRVRERYSSQELPVVVFTARDLSADEREMLAGATQKVISKARTPVDRLIDELRSLLRTLRPGDPGDGDSAQGEAGADDPSGGA</sequence>
<dbReference type="Pfam" id="PF13185">
    <property type="entry name" value="GAF_2"/>
    <property type="match status" value="1"/>
</dbReference>
<dbReference type="Gene3D" id="3.40.50.2300">
    <property type="match status" value="2"/>
</dbReference>
<reference evidence="13 14" key="1">
    <citation type="submission" date="2019-03" db="EMBL/GenBank/DDBJ databases">
        <title>Lake Tanganyika Metagenome-Assembled Genomes (MAGs).</title>
        <authorList>
            <person name="Tran P."/>
        </authorList>
    </citation>
    <scope>NUCLEOTIDE SEQUENCE [LARGE SCALE GENOMIC DNA]</scope>
    <source>
        <strain evidence="13">K_DeepCast_65m_m2_236</strain>
    </source>
</reference>
<dbReference type="SMART" id="SM00388">
    <property type="entry name" value="HisKA"/>
    <property type="match status" value="1"/>
</dbReference>
<dbReference type="Gene3D" id="3.30.565.10">
    <property type="entry name" value="Histidine kinase-like ATPase, C-terminal domain"/>
    <property type="match status" value="1"/>
</dbReference>
<evidence type="ECO:0000256" key="7">
    <source>
        <dbReference type="ARBA" id="ARBA00023012"/>
    </source>
</evidence>
<dbReference type="InterPro" id="IPR036097">
    <property type="entry name" value="HisK_dim/P_sf"/>
</dbReference>
<dbReference type="PANTHER" id="PTHR43047">
    <property type="entry name" value="TWO-COMPONENT HISTIDINE PROTEIN KINASE"/>
    <property type="match status" value="1"/>
</dbReference>
<dbReference type="Proteomes" id="UP000703893">
    <property type="component" value="Unassembled WGS sequence"/>
</dbReference>
<evidence type="ECO:0000256" key="10">
    <source>
        <dbReference type="SAM" id="MobiDB-lite"/>
    </source>
</evidence>
<dbReference type="SUPFAM" id="SSF55874">
    <property type="entry name" value="ATPase domain of HSP90 chaperone/DNA topoisomerase II/histidine kinase"/>
    <property type="match status" value="1"/>
</dbReference>
<protein>
    <recommendedName>
        <fullName evidence="8">Circadian input-output histidine kinase CikA</fullName>
        <ecNumber evidence="3">2.7.13.3</ecNumber>
    </recommendedName>
</protein>
<keyword evidence="4 9" id="KW-0597">Phosphoprotein</keyword>
<dbReference type="CDD" id="cd17574">
    <property type="entry name" value="REC_OmpR"/>
    <property type="match status" value="1"/>
</dbReference>
<evidence type="ECO:0000256" key="9">
    <source>
        <dbReference type="PROSITE-ProRule" id="PRU00169"/>
    </source>
</evidence>
<dbReference type="PANTHER" id="PTHR43047:SF72">
    <property type="entry name" value="OSMOSENSING HISTIDINE PROTEIN KINASE SLN1"/>
    <property type="match status" value="1"/>
</dbReference>
<name>A0A937X1P3_9BACT</name>
<comment type="caution">
    <text evidence="13">The sequence shown here is derived from an EMBL/GenBank/DDBJ whole genome shotgun (WGS) entry which is preliminary data.</text>
</comment>
<dbReference type="InterPro" id="IPR001789">
    <property type="entry name" value="Sig_transdc_resp-reg_receiver"/>
</dbReference>
<dbReference type="PROSITE" id="PS50109">
    <property type="entry name" value="HIS_KIN"/>
    <property type="match status" value="1"/>
</dbReference>
<dbReference type="FunFam" id="3.30.565.10:FF:000010">
    <property type="entry name" value="Sensor histidine kinase RcsC"/>
    <property type="match status" value="1"/>
</dbReference>
<dbReference type="GO" id="GO:0005886">
    <property type="term" value="C:plasma membrane"/>
    <property type="evidence" value="ECO:0007669"/>
    <property type="project" value="TreeGrafter"/>
</dbReference>
<dbReference type="Pfam" id="PF00072">
    <property type="entry name" value="Response_reg"/>
    <property type="match status" value="2"/>
</dbReference>
<dbReference type="EC" id="2.7.13.3" evidence="3"/>
<keyword evidence="7" id="KW-0902">Two-component regulatory system</keyword>
<evidence type="ECO:0000256" key="1">
    <source>
        <dbReference type="ARBA" id="ARBA00000085"/>
    </source>
</evidence>
<dbReference type="PRINTS" id="PR00344">
    <property type="entry name" value="BCTRLSENSOR"/>
</dbReference>
<feature type="domain" description="Histidine kinase" evidence="11">
    <location>
        <begin position="150"/>
        <end position="369"/>
    </location>
</feature>
<dbReference type="InterPro" id="IPR005467">
    <property type="entry name" value="His_kinase_dom"/>
</dbReference>
<dbReference type="SMART" id="SM00065">
    <property type="entry name" value="GAF"/>
    <property type="match status" value="1"/>
</dbReference>
<evidence type="ECO:0000313" key="14">
    <source>
        <dbReference type="Proteomes" id="UP000703893"/>
    </source>
</evidence>
<feature type="region of interest" description="Disordered" evidence="10">
    <location>
        <begin position="630"/>
        <end position="655"/>
    </location>
</feature>
<dbReference type="InterPro" id="IPR003594">
    <property type="entry name" value="HATPase_dom"/>
</dbReference>
<feature type="modified residue" description="4-aspartylphosphate" evidence="9">
    <location>
        <position position="560"/>
    </location>
</feature>
<evidence type="ECO:0000259" key="12">
    <source>
        <dbReference type="PROSITE" id="PS50110"/>
    </source>
</evidence>
<comment type="similarity">
    <text evidence="2">In the N-terminal section; belongs to the phytochrome family.</text>
</comment>
<dbReference type="InterPro" id="IPR003661">
    <property type="entry name" value="HisK_dim/P_dom"/>
</dbReference>
<keyword evidence="6" id="KW-0418">Kinase</keyword>
<dbReference type="GO" id="GO:0000155">
    <property type="term" value="F:phosphorelay sensor kinase activity"/>
    <property type="evidence" value="ECO:0007669"/>
    <property type="project" value="InterPro"/>
</dbReference>
<dbReference type="InterPro" id="IPR036890">
    <property type="entry name" value="HATPase_C_sf"/>
</dbReference>
<dbReference type="InterPro" id="IPR003018">
    <property type="entry name" value="GAF"/>
</dbReference>
<comment type="catalytic activity">
    <reaction evidence="1">
        <text>ATP + protein L-histidine = ADP + protein N-phospho-L-histidine.</text>
        <dbReference type="EC" id="2.7.13.3"/>
    </reaction>
</comment>
<dbReference type="SUPFAM" id="SSF47384">
    <property type="entry name" value="Homodimeric domain of signal transducing histidine kinase"/>
    <property type="match status" value="1"/>
</dbReference>
<dbReference type="SMART" id="SM00448">
    <property type="entry name" value="REC"/>
    <property type="match status" value="2"/>
</dbReference>
<evidence type="ECO:0000259" key="11">
    <source>
        <dbReference type="PROSITE" id="PS50109"/>
    </source>
</evidence>
<dbReference type="GO" id="GO:0009927">
    <property type="term" value="F:histidine phosphotransfer kinase activity"/>
    <property type="evidence" value="ECO:0007669"/>
    <property type="project" value="TreeGrafter"/>
</dbReference>
<evidence type="ECO:0000256" key="6">
    <source>
        <dbReference type="ARBA" id="ARBA00022777"/>
    </source>
</evidence>
<feature type="domain" description="Response regulatory" evidence="12">
    <location>
        <begin position="511"/>
        <end position="627"/>
    </location>
</feature>
<feature type="modified residue" description="4-aspartylphosphate" evidence="9">
    <location>
        <position position="441"/>
    </location>
</feature>
<dbReference type="Gene3D" id="3.30.450.40">
    <property type="match status" value="1"/>
</dbReference>
<evidence type="ECO:0000256" key="3">
    <source>
        <dbReference type="ARBA" id="ARBA00012438"/>
    </source>
</evidence>
<dbReference type="SUPFAM" id="SSF55781">
    <property type="entry name" value="GAF domain-like"/>
    <property type="match status" value="1"/>
</dbReference>
<dbReference type="AlphaFoldDB" id="A0A937X1P3"/>
<dbReference type="InterPro" id="IPR011006">
    <property type="entry name" value="CheY-like_superfamily"/>
</dbReference>
<accession>A0A937X1P3</accession>
<dbReference type="SMART" id="SM00387">
    <property type="entry name" value="HATPase_c"/>
    <property type="match status" value="1"/>
</dbReference>
<dbReference type="InterPro" id="IPR004358">
    <property type="entry name" value="Sig_transdc_His_kin-like_C"/>
</dbReference>
<dbReference type="CDD" id="cd00082">
    <property type="entry name" value="HisKA"/>
    <property type="match status" value="1"/>
</dbReference>
<dbReference type="InterPro" id="IPR029016">
    <property type="entry name" value="GAF-like_dom_sf"/>
</dbReference>
<gene>
    <name evidence="13" type="ORF">FJZ00_04370</name>
</gene>
<keyword evidence="5" id="KW-0808">Transferase</keyword>
<evidence type="ECO:0000256" key="2">
    <source>
        <dbReference type="ARBA" id="ARBA00006402"/>
    </source>
</evidence>
<dbReference type="Pfam" id="PF02518">
    <property type="entry name" value="HATPase_c"/>
    <property type="match status" value="1"/>
</dbReference>
<evidence type="ECO:0000256" key="8">
    <source>
        <dbReference type="ARBA" id="ARBA00074306"/>
    </source>
</evidence>
<evidence type="ECO:0000313" key="13">
    <source>
        <dbReference type="EMBL" id="MBM3274361.1"/>
    </source>
</evidence>
<evidence type="ECO:0000256" key="4">
    <source>
        <dbReference type="ARBA" id="ARBA00022553"/>
    </source>
</evidence>
<dbReference type="Pfam" id="PF00512">
    <property type="entry name" value="HisKA"/>
    <property type="match status" value="1"/>
</dbReference>
<dbReference type="Gene3D" id="1.10.287.130">
    <property type="match status" value="1"/>
</dbReference>
<organism evidence="13 14">
    <name type="scientific">Candidatus Tanganyikabacteria bacterium</name>
    <dbReference type="NCBI Taxonomy" id="2961651"/>
    <lineage>
        <taxon>Bacteria</taxon>
        <taxon>Bacillati</taxon>
        <taxon>Candidatus Sericytochromatia</taxon>
        <taxon>Candidatus Tanganyikabacteria</taxon>
    </lineage>
</organism>
<dbReference type="PROSITE" id="PS50110">
    <property type="entry name" value="RESPONSE_REGULATORY"/>
    <property type="match status" value="2"/>
</dbReference>
<dbReference type="SUPFAM" id="SSF52172">
    <property type="entry name" value="CheY-like"/>
    <property type="match status" value="2"/>
</dbReference>
<dbReference type="EMBL" id="VGJX01000192">
    <property type="protein sequence ID" value="MBM3274361.1"/>
    <property type="molecule type" value="Genomic_DNA"/>
</dbReference>
<proteinExistence type="inferred from homology"/>
<evidence type="ECO:0000256" key="5">
    <source>
        <dbReference type="ARBA" id="ARBA00022679"/>
    </source>
</evidence>
<feature type="domain" description="Response regulatory" evidence="12">
    <location>
        <begin position="392"/>
        <end position="505"/>
    </location>
</feature>